<dbReference type="Proteomes" id="UP001164472">
    <property type="component" value="Chromosome"/>
</dbReference>
<gene>
    <name evidence="1" type="ORF">NNL22_12370</name>
</gene>
<evidence type="ECO:0008006" key="3">
    <source>
        <dbReference type="Google" id="ProtNLM"/>
    </source>
</evidence>
<proteinExistence type="predicted"/>
<organism evidence="1 2">
    <name type="scientific">Alkalimarinus sediminis</name>
    <dbReference type="NCBI Taxonomy" id="1632866"/>
    <lineage>
        <taxon>Bacteria</taxon>
        <taxon>Pseudomonadati</taxon>
        <taxon>Pseudomonadota</taxon>
        <taxon>Gammaproteobacteria</taxon>
        <taxon>Alteromonadales</taxon>
        <taxon>Alteromonadaceae</taxon>
        <taxon>Alkalimarinus</taxon>
    </lineage>
</organism>
<dbReference type="AlphaFoldDB" id="A0A9E8HFS8"/>
<dbReference type="KEGG" id="asem:NNL22_12370"/>
<dbReference type="EMBL" id="CP101527">
    <property type="protein sequence ID" value="UZW73830.1"/>
    <property type="molecule type" value="Genomic_DNA"/>
</dbReference>
<dbReference type="RefSeq" id="WP_251809971.1">
    <property type="nucleotide sequence ID" value="NZ_CP101527.1"/>
</dbReference>
<accession>A0A9E8HFS8</accession>
<evidence type="ECO:0000313" key="2">
    <source>
        <dbReference type="Proteomes" id="UP001164472"/>
    </source>
</evidence>
<protein>
    <recommendedName>
        <fullName evidence="3">PilZ domain-containing protein</fullName>
    </recommendedName>
</protein>
<name>A0A9E8HFS8_9ALTE</name>
<evidence type="ECO:0000313" key="1">
    <source>
        <dbReference type="EMBL" id="UZW73830.1"/>
    </source>
</evidence>
<keyword evidence="2" id="KW-1185">Reference proteome</keyword>
<reference evidence="1" key="1">
    <citation type="submission" date="2022-07" db="EMBL/GenBank/DDBJ databases">
        <title>Alkalimarinus sp. nov., isolated from gut of a Alitta virens.</title>
        <authorList>
            <person name="Yang A.I."/>
            <person name="Shin N.-R."/>
        </authorList>
    </citation>
    <scope>NUCLEOTIDE SEQUENCE</scope>
    <source>
        <strain evidence="1">FA028</strain>
    </source>
</reference>
<sequence length="193" mass="21853">MHDSNQERRRYFRIVDQVAISYRLLSEEEGAATGVGINSPAALIVQLENQISASLETLRSVQPQVHELLELFNRKINLVLSLDESISQPESEQQKRSQQVNISACGIAFPSHEQLRPNDKILLDLTLFPSNVCLKLAAAVISSEPLPEPIGEDAYMIRADFVDITTNEQEVLVQHVIKRQTLQLKERREARQK</sequence>